<dbReference type="Pfam" id="PF00027">
    <property type="entry name" value="cNMP_binding"/>
    <property type="match status" value="1"/>
</dbReference>
<evidence type="ECO:0000313" key="2">
    <source>
        <dbReference type="EMBL" id="RIH64645.1"/>
    </source>
</evidence>
<dbReference type="RefSeq" id="WP_119350517.1">
    <property type="nucleotide sequence ID" value="NZ_QWET01000009.1"/>
</dbReference>
<dbReference type="InterPro" id="IPR000595">
    <property type="entry name" value="cNMP-bd_dom"/>
</dbReference>
<evidence type="ECO:0000313" key="3">
    <source>
        <dbReference type="Proteomes" id="UP000266441"/>
    </source>
</evidence>
<evidence type="ECO:0000259" key="1">
    <source>
        <dbReference type="PROSITE" id="PS50042"/>
    </source>
</evidence>
<dbReference type="PROSITE" id="PS50042">
    <property type="entry name" value="CNMP_BINDING_3"/>
    <property type="match status" value="1"/>
</dbReference>
<protein>
    <submittedName>
        <fullName evidence="2">Crp/Fnr family transcriptional regulator</fullName>
    </submittedName>
</protein>
<dbReference type="SMART" id="SM00100">
    <property type="entry name" value="cNMP"/>
    <property type="match status" value="1"/>
</dbReference>
<dbReference type="Proteomes" id="UP000266441">
    <property type="component" value="Unassembled WGS sequence"/>
</dbReference>
<dbReference type="OrthoDB" id="680421at2"/>
<reference evidence="2 3" key="1">
    <citation type="journal article" date="2015" name="Int. J. Syst. Evol. Microbiol.">
        <title>Mariniphaga sediminis sp. nov., isolated from coastal sediment.</title>
        <authorList>
            <person name="Wang F.Q."/>
            <person name="Shen Q.Y."/>
            <person name="Chen G.J."/>
            <person name="Du Z.J."/>
        </authorList>
    </citation>
    <scope>NUCLEOTIDE SEQUENCE [LARGE SCALE GENOMIC DNA]</scope>
    <source>
        <strain evidence="2 3">SY21</strain>
    </source>
</reference>
<keyword evidence="3" id="KW-1185">Reference proteome</keyword>
<dbReference type="Gene3D" id="2.60.120.10">
    <property type="entry name" value="Jelly Rolls"/>
    <property type="match status" value="1"/>
</dbReference>
<sequence>MKRIFFNIQRAFNVPDEELKEIIHASQLVFLEKNEFFLHEGEVCQSIGFIERGSMRLFYESPDKEVCNDFFFENSAIGSLASFLSQTPSIVNIAAIEKCELLLLGYDDVMALIEKFPSLKRFSDAILQDQLLRAERREAALLRYSPEQRFRNLMEEHPKVFKRIPLHYIASYLGIKPETLSRYRAKLLV</sequence>
<dbReference type="InterPro" id="IPR018490">
    <property type="entry name" value="cNMP-bd_dom_sf"/>
</dbReference>
<feature type="domain" description="Cyclic nucleotide-binding" evidence="1">
    <location>
        <begin position="13"/>
        <end position="121"/>
    </location>
</feature>
<dbReference type="EMBL" id="QWET01000009">
    <property type="protein sequence ID" value="RIH64645.1"/>
    <property type="molecule type" value="Genomic_DNA"/>
</dbReference>
<organism evidence="2 3">
    <name type="scientific">Mariniphaga sediminis</name>
    <dbReference type="NCBI Taxonomy" id="1628158"/>
    <lineage>
        <taxon>Bacteria</taxon>
        <taxon>Pseudomonadati</taxon>
        <taxon>Bacteroidota</taxon>
        <taxon>Bacteroidia</taxon>
        <taxon>Marinilabiliales</taxon>
        <taxon>Prolixibacteraceae</taxon>
        <taxon>Mariniphaga</taxon>
    </lineage>
</organism>
<dbReference type="AlphaFoldDB" id="A0A399CY15"/>
<gene>
    <name evidence="2" type="ORF">D1164_13465</name>
</gene>
<dbReference type="SUPFAM" id="SSF51206">
    <property type="entry name" value="cAMP-binding domain-like"/>
    <property type="match status" value="1"/>
</dbReference>
<accession>A0A399CY15</accession>
<dbReference type="CDD" id="cd00038">
    <property type="entry name" value="CAP_ED"/>
    <property type="match status" value="1"/>
</dbReference>
<proteinExistence type="predicted"/>
<comment type="caution">
    <text evidence="2">The sequence shown here is derived from an EMBL/GenBank/DDBJ whole genome shotgun (WGS) entry which is preliminary data.</text>
</comment>
<dbReference type="InterPro" id="IPR014710">
    <property type="entry name" value="RmlC-like_jellyroll"/>
</dbReference>
<name>A0A399CY15_9BACT</name>